<dbReference type="Pfam" id="PF04606">
    <property type="entry name" value="Ogr_Delta"/>
    <property type="match status" value="1"/>
</dbReference>
<proteinExistence type="predicted"/>
<evidence type="ECO:0000313" key="2">
    <source>
        <dbReference type="EMBL" id="AXF75324.1"/>
    </source>
</evidence>
<feature type="domain" description="Zinc finger Ogr/Delta-type" evidence="1">
    <location>
        <begin position="29"/>
        <end position="75"/>
    </location>
</feature>
<evidence type="ECO:0000259" key="1">
    <source>
        <dbReference type="Pfam" id="PF04606"/>
    </source>
</evidence>
<sequence length="110" mass="12375">MRNKRRKMLKSQRTITNGEDYGMAQLKITCSKCGARMHIRKSVWKTPQFADLYCTCTNVECSETGVFNVTWSHAISPSGLETGGLLKALLERLRPDEKQMALDLLQGQPG</sequence>
<name>A0A345CPF7_9GAMM</name>
<accession>A0A345CPF7</accession>
<dbReference type="Proteomes" id="UP000264980">
    <property type="component" value="Chromosome"/>
</dbReference>
<protein>
    <recommendedName>
        <fullName evidence="1">Zinc finger Ogr/Delta-type domain-containing protein</fullName>
    </recommendedName>
</protein>
<organism evidence="2 3">
    <name type="scientific">Erwinia tracheiphila</name>
    <dbReference type="NCBI Taxonomy" id="65700"/>
    <lineage>
        <taxon>Bacteria</taxon>
        <taxon>Pseudomonadati</taxon>
        <taxon>Pseudomonadota</taxon>
        <taxon>Gammaproteobacteria</taxon>
        <taxon>Enterobacterales</taxon>
        <taxon>Erwiniaceae</taxon>
        <taxon>Erwinia</taxon>
    </lineage>
</organism>
<dbReference type="EMBL" id="CP013970">
    <property type="protein sequence ID" value="AXF75324.1"/>
    <property type="molecule type" value="Genomic_DNA"/>
</dbReference>
<gene>
    <name evidence="2" type="ORF">AV903_03155</name>
</gene>
<evidence type="ECO:0000313" key="3">
    <source>
        <dbReference type="Proteomes" id="UP000264980"/>
    </source>
</evidence>
<dbReference type="AlphaFoldDB" id="A0A345CPF7"/>
<dbReference type="InterPro" id="IPR007684">
    <property type="entry name" value="Znf_Ogr/Delta"/>
</dbReference>
<reference evidence="2 3" key="1">
    <citation type="submission" date="2016-01" db="EMBL/GenBank/DDBJ databases">
        <authorList>
            <person name="Oliw E.H."/>
        </authorList>
    </citation>
    <scope>NUCLEOTIDE SEQUENCE [LARGE SCALE GENOMIC DNA]</scope>
    <source>
        <strain evidence="2 3">MDcuke</strain>
    </source>
</reference>